<reference evidence="2 3" key="1">
    <citation type="submission" date="2023-08" db="EMBL/GenBank/DDBJ databases">
        <authorList>
            <person name="Park J.-S."/>
        </authorList>
    </citation>
    <scope>NUCLEOTIDE SEQUENCE [LARGE SCALE GENOMIC DNA]</scope>
    <source>
        <strain evidence="2 3">2205SS18-9</strain>
    </source>
</reference>
<dbReference type="EMBL" id="JAVAMP010000006">
    <property type="protein sequence ID" value="MDP5275229.1"/>
    <property type="molecule type" value="Genomic_DNA"/>
</dbReference>
<evidence type="ECO:0000256" key="1">
    <source>
        <dbReference type="SAM" id="Phobius"/>
    </source>
</evidence>
<keyword evidence="1" id="KW-0472">Membrane</keyword>
<comment type="caution">
    <text evidence="2">The sequence shown here is derived from an EMBL/GenBank/DDBJ whole genome shotgun (WGS) entry which is preliminary data.</text>
</comment>
<feature type="transmembrane region" description="Helical" evidence="1">
    <location>
        <begin position="82"/>
        <end position="103"/>
    </location>
</feature>
<organism evidence="2 3">
    <name type="scientific">Chengkuizengella axinellae</name>
    <dbReference type="NCBI Taxonomy" id="3064388"/>
    <lineage>
        <taxon>Bacteria</taxon>
        <taxon>Bacillati</taxon>
        <taxon>Bacillota</taxon>
        <taxon>Bacilli</taxon>
        <taxon>Bacillales</taxon>
        <taxon>Paenibacillaceae</taxon>
        <taxon>Chengkuizengella</taxon>
    </lineage>
</organism>
<accession>A0ABT9J0T8</accession>
<dbReference type="NCBIfam" id="NF038403">
    <property type="entry name" value="perm_prefix_1"/>
    <property type="match status" value="1"/>
</dbReference>
<keyword evidence="1" id="KW-0812">Transmembrane</keyword>
<dbReference type="Proteomes" id="UP001231941">
    <property type="component" value="Unassembled WGS sequence"/>
</dbReference>
<sequence>MKQIDQYINSIYKETSGNNQDTKELKEEMRSHLIEAVHELKEEGYAEQEAINIAIERFGGEQEVSSIILKLTKVKKKFEKKIILSAVAILLLGTVLSVVFLLMDWHNTTERQEFANSVLGKLGAEQEISEETEQFMTSVLESNINFYEMSATFVKDDPWKEFSGGSEYHNKDRAWFTNWLIKDGEDYRNGYWIVDIWMTKFTYLSVGILGGSISIFLALLLVWIIMKRYRIKREV</sequence>
<proteinExistence type="predicted"/>
<keyword evidence="3" id="KW-1185">Reference proteome</keyword>
<dbReference type="InterPro" id="IPR047928">
    <property type="entry name" value="Perm_prefix_1"/>
</dbReference>
<protein>
    <submittedName>
        <fullName evidence="2">Permease prefix domain 1-containing protein</fullName>
    </submittedName>
</protein>
<gene>
    <name evidence="2" type="ORF">Q5Y73_14020</name>
</gene>
<name>A0ABT9J0T8_9BACL</name>
<evidence type="ECO:0000313" key="2">
    <source>
        <dbReference type="EMBL" id="MDP5275229.1"/>
    </source>
</evidence>
<keyword evidence="1" id="KW-1133">Transmembrane helix</keyword>
<feature type="transmembrane region" description="Helical" evidence="1">
    <location>
        <begin position="201"/>
        <end position="226"/>
    </location>
</feature>
<dbReference type="RefSeq" id="WP_305992538.1">
    <property type="nucleotide sequence ID" value="NZ_JAVAMP010000006.1"/>
</dbReference>
<evidence type="ECO:0000313" key="3">
    <source>
        <dbReference type="Proteomes" id="UP001231941"/>
    </source>
</evidence>